<dbReference type="PATRIC" id="fig|1053219.3.peg.5467"/>
<feature type="domain" description="Endonuclease GajA/Old nuclease/RecF-like AAA" evidence="1">
    <location>
        <begin position="1"/>
        <end position="347"/>
    </location>
</feature>
<dbReference type="RefSeq" id="WP_002162042.1">
    <property type="nucleotide sequence ID" value="NZ_JH792115.1"/>
</dbReference>
<dbReference type="PANTHER" id="PTHR32182">
    <property type="entry name" value="DNA REPLICATION AND REPAIR PROTEIN RECF"/>
    <property type="match status" value="1"/>
</dbReference>
<comment type="caution">
    <text evidence="2">The sequence shown here is derived from an EMBL/GenBank/DDBJ whole genome shotgun (WGS) entry which is preliminary data.</text>
</comment>
<dbReference type="GO" id="GO:0016887">
    <property type="term" value="F:ATP hydrolysis activity"/>
    <property type="evidence" value="ECO:0007669"/>
    <property type="project" value="InterPro"/>
</dbReference>
<evidence type="ECO:0000259" key="1">
    <source>
        <dbReference type="Pfam" id="PF13175"/>
    </source>
</evidence>
<organism evidence="2 3">
    <name type="scientific">Bacillus cereus MC67</name>
    <dbReference type="NCBI Taxonomy" id="1053219"/>
    <lineage>
        <taxon>Bacteria</taxon>
        <taxon>Bacillati</taxon>
        <taxon>Bacillota</taxon>
        <taxon>Bacilli</taxon>
        <taxon>Bacillales</taxon>
        <taxon>Bacillaceae</taxon>
        <taxon>Bacillus</taxon>
        <taxon>Bacillus cereus group</taxon>
    </lineage>
</organism>
<dbReference type="Pfam" id="PF13175">
    <property type="entry name" value="AAA_15"/>
    <property type="match status" value="1"/>
</dbReference>
<proteinExistence type="predicted"/>
<dbReference type="SUPFAM" id="SSF52540">
    <property type="entry name" value="P-loop containing nucleoside triphosphate hydrolases"/>
    <property type="match status" value="1"/>
</dbReference>
<evidence type="ECO:0000313" key="3">
    <source>
        <dbReference type="Proteomes" id="UP000006997"/>
    </source>
</evidence>
<sequence length="445" mass="51721">MKLKSLYIEEFRNLQQFTIDFQKTTSFIQAIIGRNGSGKSNLLEAIVTIFKGMVLEERPQFNFDMSYIYNSEEIKVSGVKGEGFTVNYRGIDSDLGTLTASLLHHGKSIYPENIVLYYSGVNLRLRELVKVFEESFTGDLDKKLFTPRRFFYVVEEHYNLFLLALLSSELEHTKSMLKEKFSIYGLKSFEIILNTNYRHIGGELEQFINLLCEESSEEIVRKNGVHLRFNDAERSLYSIRNKVGYERDILKWLDACLYSNCIVDVHIELKKDESSSTIISHKQLSEGEQQLLLLTGLAEFFSYKESLYLWDEPDTFLHPKWQRELTSYIEGLEVKQQFILTTHSPNLLTTMDRENVFMLEQGQVCEVTPYTLGRDINSILYELMGVSLRHKPTQNNLDEFYSLVDNAQFTEAEKILKKLISHMGEDDTEIVHAQNILALEKEFNE</sequence>
<dbReference type="HOGENOM" id="CLU_033429_1_1_9"/>
<accession>J8EWM9</accession>
<evidence type="ECO:0000313" key="2">
    <source>
        <dbReference type="EMBL" id="EJQ92885.1"/>
    </source>
</evidence>
<dbReference type="GO" id="GO:0000731">
    <property type="term" value="P:DNA synthesis involved in DNA repair"/>
    <property type="evidence" value="ECO:0007669"/>
    <property type="project" value="TreeGrafter"/>
</dbReference>
<dbReference type="GO" id="GO:0005524">
    <property type="term" value="F:ATP binding"/>
    <property type="evidence" value="ECO:0007669"/>
    <property type="project" value="InterPro"/>
</dbReference>
<dbReference type="InterPro" id="IPR027417">
    <property type="entry name" value="P-loop_NTPase"/>
</dbReference>
<dbReference type="Gene3D" id="3.40.50.300">
    <property type="entry name" value="P-loop containing nucleotide triphosphate hydrolases"/>
    <property type="match status" value="1"/>
</dbReference>
<dbReference type="Proteomes" id="UP000006997">
    <property type="component" value="Unassembled WGS sequence"/>
</dbReference>
<dbReference type="InterPro" id="IPR041685">
    <property type="entry name" value="AAA_GajA/Old/RecF-like"/>
</dbReference>
<name>J8EWM9_BACCE</name>
<dbReference type="GO" id="GO:0006302">
    <property type="term" value="P:double-strand break repair"/>
    <property type="evidence" value="ECO:0007669"/>
    <property type="project" value="TreeGrafter"/>
</dbReference>
<dbReference type="AlphaFoldDB" id="J8EWM9"/>
<reference evidence="2 3" key="1">
    <citation type="submission" date="2012-04" db="EMBL/GenBank/DDBJ databases">
        <title>The Genome Sequence of Bacillus cereus MC67.</title>
        <authorList>
            <consortium name="The Broad Institute Genome Sequencing Platform"/>
            <consortium name="The Broad Institute Genome Sequencing Center for Infectious Disease"/>
            <person name="Feldgarden M."/>
            <person name="Van der Auwera G.A."/>
            <person name="Mahillon J."/>
            <person name="Duprez V."/>
            <person name="Timmery S."/>
            <person name="Mattelet C."/>
            <person name="Dierick K."/>
            <person name="Sun M."/>
            <person name="Yu Z."/>
            <person name="Zhu L."/>
            <person name="Hu X."/>
            <person name="Shank E.B."/>
            <person name="Swiecicka I."/>
            <person name="Hansen B.M."/>
            <person name="Andrup L."/>
            <person name="Young S.K."/>
            <person name="Zeng Q."/>
            <person name="Gargeya S."/>
            <person name="Fitzgerald M."/>
            <person name="Haas B."/>
            <person name="Abouelleil A."/>
            <person name="Alvarado L."/>
            <person name="Arachchi H.M."/>
            <person name="Berlin A."/>
            <person name="Chapman S.B."/>
            <person name="Goldberg J."/>
            <person name="Griggs A."/>
            <person name="Gujja S."/>
            <person name="Hansen M."/>
            <person name="Howarth C."/>
            <person name="Imamovic A."/>
            <person name="Larimer J."/>
            <person name="McCowen C."/>
            <person name="Montmayeur A."/>
            <person name="Murphy C."/>
            <person name="Neiman D."/>
            <person name="Pearson M."/>
            <person name="Priest M."/>
            <person name="Roberts A."/>
            <person name="Saif S."/>
            <person name="Shea T."/>
            <person name="Sisk P."/>
            <person name="Sykes S."/>
            <person name="Wortman J."/>
            <person name="Nusbaum C."/>
            <person name="Birren B."/>
        </authorList>
    </citation>
    <scope>NUCLEOTIDE SEQUENCE [LARGE SCALE GENOMIC DNA]</scope>
    <source>
        <strain evidence="2 3">MC67</strain>
    </source>
</reference>
<dbReference type="EMBL" id="AHEN01000051">
    <property type="protein sequence ID" value="EJQ92885.1"/>
    <property type="molecule type" value="Genomic_DNA"/>
</dbReference>
<gene>
    <name evidence="2" type="ORF">II3_05339</name>
</gene>
<dbReference type="PANTHER" id="PTHR32182:SF23">
    <property type="entry name" value="ATP BINDING PROTEIN"/>
    <property type="match status" value="1"/>
</dbReference>
<protein>
    <recommendedName>
        <fullName evidence="1">Endonuclease GajA/Old nuclease/RecF-like AAA domain-containing protein</fullName>
    </recommendedName>
</protein>